<comment type="caution">
    <text evidence="3">The sequence shown here is derived from an EMBL/GenBank/DDBJ whole genome shotgun (WGS) entry which is preliminary data.</text>
</comment>
<dbReference type="InterPro" id="IPR012042">
    <property type="entry name" value="NeuTTM/CthTTM-like"/>
</dbReference>
<dbReference type="PROSITE" id="PS51707">
    <property type="entry name" value="CYTH"/>
    <property type="match status" value="1"/>
</dbReference>
<dbReference type="PANTHER" id="PTHR40114:SF1">
    <property type="entry name" value="SLR0698 PROTEIN"/>
    <property type="match status" value="1"/>
</dbReference>
<dbReference type="Proteomes" id="UP000823661">
    <property type="component" value="Unassembled WGS sequence"/>
</dbReference>
<dbReference type="AlphaFoldDB" id="A0A9D9ERL0"/>
<feature type="active site" description="Proton acceptor" evidence="1">
    <location>
        <position position="31"/>
    </location>
</feature>
<dbReference type="InterPro" id="IPR023577">
    <property type="entry name" value="CYTH_domain"/>
</dbReference>
<dbReference type="InterPro" id="IPR033469">
    <property type="entry name" value="CYTH-like_dom_sf"/>
</dbReference>
<proteinExistence type="predicted"/>
<evidence type="ECO:0000259" key="2">
    <source>
        <dbReference type="PROSITE" id="PS51707"/>
    </source>
</evidence>
<gene>
    <name evidence="3" type="ORF">IAC06_05695</name>
</gene>
<evidence type="ECO:0000313" key="4">
    <source>
        <dbReference type="Proteomes" id="UP000823661"/>
    </source>
</evidence>
<dbReference type="SMART" id="SM01118">
    <property type="entry name" value="CYTH"/>
    <property type="match status" value="1"/>
</dbReference>
<dbReference type="PIRSF" id="PIRSF016487">
    <property type="entry name" value="CYTH_UCP016487"/>
    <property type="match status" value="1"/>
</dbReference>
<dbReference type="Gene3D" id="2.40.320.10">
    <property type="entry name" value="Hypothetical Protein Pfu-838710-001"/>
    <property type="match status" value="1"/>
</dbReference>
<dbReference type="PANTHER" id="PTHR40114">
    <property type="entry name" value="SLR0698 PROTEIN"/>
    <property type="match status" value="1"/>
</dbReference>
<protein>
    <submittedName>
        <fullName evidence="3">CYTH domain-containing protein</fullName>
    </submittedName>
</protein>
<name>A0A9D9ERL0_9BACT</name>
<accession>A0A9D9ERL0</accession>
<evidence type="ECO:0000313" key="3">
    <source>
        <dbReference type="EMBL" id="MBO8452359.1"/>
    </source>
</evidence>
<dbReference type="SUPFAM" id="SSF55154">
    <property type="entry name" value="CYTH-like phosphatases"/>
    <property type="match status" value="1"/>
</dbReference>
<sequence length="178" mass="19843">MTGVEIERKFLVKDDGFRSEASESHHLVQGYICRESGRTVRVRIADDRAYLTIKGRSSDSGLSRLEWETEIPVADARSLLSLCQGGTIDKTRYIVPVHIDEDLSGPVPQSGGGGAIGCTGRKWEVDEFHGDNAGLVMAEIELGSEDEEFLRPAWLGKEVTGDRRYYNSMLSECPYTKW</sequence>
<reference evidence="3" key="1">
    <citation type="submission" date="2020-10" db="EMBL/GenBank/DDBJ databases">
        <authorList>
            <person name="Gilroy R."/>
        </authorList>
    </citation>
    <scope>NUCLEOTIDE SEQUENCE</scope>
    <source>
        <strain evidence="3">B1-20833</strain>
    </source>
</reference>
<dbReference type="CDD" id="cd07891">
    <property type="entry name" value="CYTH-like_CthTTM-like_1"/>
    <property type="match status" value="1"/>
</dbReference>
<evidence type="ECO:0000256" key="1">
    <source>
        <dbReference type="PIRSR" id="PIRSR016487-1"/>
    </source>
</evidence>
<feature type="domain" description="CYTH" evidence="2">
    <location>
        <begin position="3"/>
        <end position="172"/>
    </location>
</feature>
<dbReference type="EMBL" id="JADIMI010000056">
    <property type="protein sequence ID" value="MBO8452359.1"/>
    <property type="molecule type" value="Genomic_DNA"/>
</dbReference>
<organism evidence="3 4">
    <name type="scientific">Candidatus Cryptobacteroides intestinavium</name>
    <dbReference type="NCBI Taxonomy" id="2840766"/>
    <lineage>
        <taxon>Bacteria</taxon>
        <taxon>Pseudomonadati</taxon>
        <taxon>Bacteroidota</taxon>
        <taxon>Bacteroidia</taxon>
        <taxon>Bacteroidales</taxon>
        <taxon>Candidatus Cryptobacteroides</taxon>
    </lineage>
</organism>
<reference evidence="3" key="2">
    <citation type="journal article" date="2021" name="PeerJ">
        <title>Extensive microbial diversity within the chicken gut microbiome revealed by metagenomics and culture.</title>
        <authorList>
            <person name="Gilroy R."/>
            <person name="Ravi A."/>
            <person name="Getino M."/>
            <person name="Pursley I."/>
            <person name="Horton D.L."/>
            <person name="Alikhan N.F."/>
            <person name="Baker D."/>
            <person name="Gharbi K."/>
            <person name="Hall N."/>
            <person name="Watson M."/>
            <person name="Adriaenssens E.M."/>
            <person name="Foster-Nyarko E."/>
            <person name="Jarju S."/>
            <person name="Secka A."/>
            <person name="Antonio M."/>
            <person name="Oren A."/>
            <person name="Chaudhuri R.R."/>
            <person name="La Ragione R."/>
            <person name="Hildebrand F."/>
            <person name="Pallen M.J."/>
        </authorList>
    </citation>
    <scope>NUCLEOTIDE SEQUENCE</scope>
    <source>
        <strain evidence="3">B1-20833</strain>
    </source>
</reference>
<dbReference type="Pfam" id="PF01928">
    <property type="entry name" value="CYTH"/>
    <property type="match status" value="1"/>
</dbReference>